<keyword evidence="1" id="KW-0732">Signal</keyword>
<keyword evidence="3" id="KW-1185">Reference proteome</keyword>
<sequence length="175" mass="19585">MGKNSVKRRQLRLKCKRHAAALMGAAIMTGAVLSGIPATKVLAAETPASPPPLKTEQALQITEDSRPPGHGWHQHKYSWPSPDENQAWYQDGKIYYRSDNNRHEYAYASNGPVDYVKASAANYGFDSSLDSFSLLTVSHRKALVEVRKYETGKLYNVLLERTSGHEWTIIDVRAL</sequence>
<protein>
    <submittedName>
        <fullName evidence="2">Uncharacterized protein</fullName>
    </submittedName>
</protein>
<dbReference type="RefSeq" id="WP_094607321.1">
    <property type="nucleotide sequence ID" value="NZ_CP155573.1"/>
</dbReference>
<gene>
    <name evidence="2" type="ORF">SPSIL_038970</name>
</gene>
<evidence type="ECO:0000256" key="1">
    <source>
        <dbReference type="SAM" id="SignalP"/>
    </source>
</evidence>
<organism evidence="2 3">
    <name type="scientific">Sporomusa silvacetica DSM 10669</name>
    <dbReference type="NCBI Taxonomy" id="1123289"/>
    <lineage>
        <taxon>Bacteria</taxon>
        <taxon>Bacillati</taxon>
        <taxon>Bacillota</taxon>
        <taxon>Negativicutes</taxon>
        <taxon>Selenomonadales</taxon>
        <taxon>Sporomusaceae</taxon>
        <taxon>Sporomusa</taxon>
    </lineage>
</organism>
<accession>A0ABZ3IQL8</accession>
<name>A0ABZ3IQL8_9FIRM</name>
<evidence type="ECO:0000313" key="3">
    <source>
        <dbReference type="Proteomes" id="UP000216752"/>
    </source>
</evidence>
<dbReference type="EMBL" id="CP155573">
    <property type="protein sequence ID" value="XFO67678.1"/>
    <property type="molecule type" value="Genomic_DNA"/>
</dbReference>
<feature type="signal peptide" evidence="1">
    <location>
        <begin position="1"/>
        <end position="43"/>
    </location>
</feature>
<feature type="chain" id="PRO_5046803300" evidence="1">
    <location>
        <begin position="44"/>
        <end position="175"/>
    </location>
</feature>
<evidence type="ECO:0000313" key="2">
    <source>
        <dbReference type="EMBL" id="XFO67678.1"/>
    </source>
</evidence>
<proteinExistence type="predicted"/>
<dbReference type="Proteomes" id="UP000216752">
    <property type="component" value="Chromosome"/>
</dbReference>
<reference evidence="2" key="1">
    <citation type="submission" date="2024-05" db="EMBL/GenBank/DDBJ databases">
        <title>Isolation and characterization of Sporomusa carbonis sp. nov., a carboxydotrophic hydrogenogen in the genus of Sporomusa isolated from a charcoal burning pile.</title>
        <authorList>
            <person name="Boeer T."/>
            <person name="Rosenbaum F."/>
            <person name="Eysell L."/>
            <person name="Mueller V."/>
            <person name="Daniel R."/>
            <person name="Poehlein A."/>
        </authorList>
    </citation>
    <scope>NUCLEOTIDE SEQUENCE [LARGE SCALE GENOMIC DNA]</scope>
    <source>
        <strain evidence="2">DSM 10669</strain>
    </source>
</reference>